<evidence type="ECO:0000256" key="7">
    <source>
        <dbReference type="ARBA" id="ARBA00022475"/>
    </source>
</evidence>
<dbReference type="GO" id="GO:0005886">
    <property type="term" value="C:plasma membrane"/>
    <property type="evidence" value="ECO:0007669"/>
    <property type="project" value="UniProtKB-SubCell"/>
</dbReference>
<dbReference type="InterPro" id="IPR048279">
    <property type="entry name" value="MdtK-like"/>
</dbReference>
<comment type="similarity">
    <text evidence="3">Belongs to the multi antimicrobial extrusion (MATE) (TC 2.A.66.1) family.</text>
</comment>
<dbReference type="RefSeq" id="WP_073123901.1">
    <property type="nucleotide sequence ID" value="NZ_BAABCH010000103.1"/>
</dbReference>
<evidence type="ECO:0000256" key="3">
    <source>
        <dbReference type="ARBA" id="ARBA00010199"/>
    </source>
</evidence>
<evidence type="ECO:0000256" key="11">
    <source>
        <dbReference type="ARBA" id="ARBA00023136"/>
    </source>
</evidence>
<dbReference type="InterPro" id="IPR050222">
    <property type="entry name" value="MATE_MdtK"/>
</dbReference>
<evidence type="ECO:0000313" key="15">
    <source>
        <dbReference type="Proteomes" id="UP000243255"/>
    </source>
</evidence>
<organism evidence="14 15">
    <name type="scientific">Asaccharospora irregularis DSM 2635</name>
    <dbReference type="NCBI Taxonomy" id="1121321"/>
    <lineage>
        <taxon>Bacteria</taxon>
        <taxon>Bacillati</taxon>
        <taxon>Bacillota</taxon>
        <taxon>Clostridia</taxon>
        <taxon>Peptostreptococcales</taxon>
        <taxon>Peptostreptococcaceae</taxon>
        <taxon>Asaccharospora</taxon>
    </lineage>
</organism>
<evidence type="ECO:0000256" key="5">
    <source>
        <dbReference type="ARBA" id="ARBA00022448"/>
    </source>
</evidence>
<evidence type="ECO:0000256" key="12">
    <source>
        <dbReference type="ARBA" id="ARBA00031636"/>
    </source>
</evidence>
<accession>A0A1M5KSI7</accession>
<protein>
    <recommendedName>
        <fullName evidence="4">Probable multidrug resistance protein NorM</fullName>
    </recommendedName>
    <alternativeName>
        <fullName evidence="12">Multidrug-efflux transporter</fullName>
    </alternativeName>
</protein>
<keyword evidence="10" id="KW-0406">Ion transport</keyword>
<reference evidence="15" key="1">
    <citation type="submission" date="2016-11" db="EMBL/GenBank/DDBJ databases">
        <authorList>
            <person name="Varghese N."/>
            <person name="Submissions S."/>
        </authorList>
    </citation>
    <scope>NUCLEOTIDE SEQUENCE [LARGE SCALE GENOMIC DNA]</scope>
    <source>
        <strain evidence="15">DSM 2635</strain>
    </source>
</reference>
<evidence type="ECO:0000313" key="14">
    <source>
        <dbReference type="EMBL" id="SHG55705.1"/>
    </source>
</evidence>
<feature type="transmembrane region" description="Helical" evidence="13">
    <location>
        <begin position="321"/>
        <end position="340"/>
    </location>
</feature>
<dbReference type="OrthoDB" id="9776324at2"/>
<keyword evidence="8 13" id="KW-0812">Transmembrane</keyword>
<feature type="transmembrane region" description="Helical" evidence="13">
    <location>
        <begin position="360"/>
        <end position="382"/>
    </location>
</feature>
<evidence type="ECO:0000256" key="4">
    <source>
        <dbReference type="ARBA" id="ARBA00020268"/>
    </source>
</evidence>
<dbReference type="EMBL" id="FQWX01000003">
    <property type="protein sequence ID" value="SHG55705.1"/>
    <property type="molecule type" value="Genomic_DNA"/>
</dbReference>
<evidence type="ECO:0000256" key="1">
    <source>
        <dbReference type="ARBA" id="ARBA00003408"/>
    </source>
</evidence>
<keyword evidence="15" id="KW-1185">Reference proteome</keyword>
<dbReference type="AlphaFoldDB" id="A0A1M5KSI7"/>
<dbReference type="InterPro" id="IPR002528">
    <property type="entry name" value="MATE_fam"/>
</dbReference>
<feature type="transmembrane region" description="Helical" evidence="13">
    <location>
        <begin position="241"/>
        <end position="267"/>
    </location>
</feature>
<dbReference type="GO" id="GO:0042910">
    <property type="term" value="F:xenobiotic transmembrane transporter activity"/>
    <property type="evidence" value="ECO:0007669"/>
    <property type="project" value="InterPro"/>
</dbReference>
<feature type="transmembrane region" description="Helical" evidence="13">
    <location>
        <begin position="48"/>
        <end position="71"/>
    </location>
</feature>
<dbReference type="Proteomes" id="UP000243255">
    <property type="component" value="Unassembled WGS sequence"/>
</dbReference>
<evidence type="ECO:0000256" key="13">
    <source>
        <dbReference type="SAM" id="Phobius"/>
    </source>
</evidence>
<dbReference type="PIRSF" id="PIRSF006603">
    <property type="entry name" value="DinF"/>
    <property type="match status" value="1"/>
</dbReference>
<sequence length="454" mass="49722">MENRIDLTKGGITEKLIKLSLPIMGTSFIQMAYNMTDMMWVGRIGSRAVAAVGTAGFYPWLAMAFVMISKIGGEVKVSQSIGKNNISDTKNYIKSAIEINIILSCLYTLALILFKDNLIGFFRLTDTGVVSMSKNYLVIIAFGMIFYFINPVFTAIFNGLGNSKTPFLINTIGLITNIILDPILIFGIGFIPRLGVAGAAIATVSAQMIVSFCFLFMIIKSKEEYFKIKLFRNININYYKILYKLGIPVAFQSGLFTAFSMILGVIVASWGPVGVAAQKVGSQIEAISWMTSEGFAVALSSFVGQNYGAKEYFRVNKGSKIAIIIAALWGVLTTLILVFGGNKIFSLFIAESDAIQKGGMYLKIIGYSQLFSCLEIVIGGAFKGLGRTYIPSIVSITLTGARIPLAYIISKPEFLGLNGVWWSISISSVLKGILMICIFTYLLKHKKLYTVSDE</sequence>
<feature type="transmembrane region" description="Helical" evidence="13">
    <location>
        <begin position="136"/>
        <end position="160"/>
    </location>
</feature>
<dbReference type="Pfam" id="PF01554">
    <property type="entry name" value="MatE"/>
    <property type="match status" value="2"/>
</dbReference>
<evidence type="ECO:0000256" key="9">
    <source>
        <dbReference type="ARBA" id="ARBA00022989"/>
    </source>
</evidence>
<evidence type="ECO:0000256" key="10">
    <source>
        <dbReference type="ARBA" id="ARBA00023065"/>
    </source>
</evidence>
<keyword evidence="5" id="KW-0813">Transport</keyword>
<keyword evidence="7" id="KW-1003">Cell membrane</keyword>
<name>A0A1M5KSI7_9FIRM</name>
<evidence type="ECO:0000256" key="6">
    <source>
        <dbReference type="ARBA" id="ARBA00022449"/>
    </source>
</evidence>
<dbReference type="CDD" id="cd13140">
    <property type="entry name" value="MATE_like_1"/>
    <property type="match status" value="1"/>
</dbReference>
<keyword evidence="11 13" id="KW-0472">Membrane</keyword>
<gene>
    <name evidence="14" type="ORF">SAMN04488530_10398</name>
</gene>
<feature type="transmembrane region" description="Helical" evidence="13">
    <location>
        <begin position="167"/>
        <end position="191"/>
    </location>
</feature>
<feature type="transmembrane region" description="Helical" evidence="13">
    <location>
        <begin position="197"/>
        <end position="220"/>
    </location>
</feature>
<dbReference type="PANTHER" id="PTHR43298">
    <property type="entry name" value="MULTIDRUG RESISTANCE PROTEIN NORM-RELATED"/>
    <property type="match status" value="1"/>
</dbReference>
<dbReference type="NCBIfam" id="TIGR00797">
    <property type="entry name" value="matE"/>
    <property type="match status" value="1"/>
</dbReference>
<comment type="subcellular location">
    <subcellularLocation>
        <location evidence="2">Cell membrane</location>
        <topology evidence="2">Multi-pass membrane protein</topology>
    </subcellularLocation>
</comment>
<dbReference type="GO" id="GO:0015297">
    <property type="term" value="F:antiporter activity"/>
    <property type="evidence" value="ECO:0007669"/>
    <property type="project" value="UniProtKB-KW"/>
</dbReference>
<feature type="transmembrane region" description="Helical" evidence="13">
    <location>
        <begin position="92"/>
        <end position="114"/>
    </location>
</feature>
<dbReference type="PANTHER" id="PTHR43298:SF2">
    <property type="entry name" value="FMN_FAD EXPORTER YEEO-RELATED"/>
    <property type="match status" value="1"/>
</dbReference>
<feature type="transmembrane region" description="Helical" evidence="13">
    <location>
        <begin position="421"/>
        <end position="443"/>
    </location>
</feature>
<keyword evidence="6" id="KW-0050">Antiport</keyword>
<evidence type="ECO:0000256" key="2">
    <source>
        <dbReference type="ARBA" id="ARBA00004651"/>
    </source>
</evidence>
<proteinExistence type="inferred from homology"/>
<comment type="function">
    <text evidence="1">Multidrug efflux pump.</text>
</comment>
<evidence type="ECO:0000256" key="8">
    <source>
        <dbReference type="ARBA" id="ARBA00022692"/>
    </source>
</evidence>
<keyword evidence="9 13" id="KW-1133">Transmembrane helix</keyword>
<feature type="transmembrane region" description="Helical" evidence="13">
    <location>
        <begin position="389"/>
        <end position="409"/>
    </location>
</feature>
<dbReference type="STRING" id="1121321.SAMN04488530_10398"/>
<dbReference type="GO" id="GO:0006811">
    <property type="term" value="P:monoatomic ion transport"/>
    <property type="evidence" value="ECO:0007669"/>
    <property type="project" value="UniProtKB-KW"/>
</dbReference>